<organism evidence="2 3">
    <name type="scientific">Bythopirellula goksoeyrii</name>
    <dbReference type="NCBI Taxonomy" id="1400387"/>
    <lineage>
        <taxon>Bacteria</taxon>
        <taxon>Pseudomonadati</taxon>
        <taxon>Planctomycetota</taxon>
        <taxon>Planctomycetia</taxon>
        <taxon>Pirellulales</taxon>
        <taxon>Lacipirellulaceae</taxon>
        <taxon>Bythopirellula</taxon>
    </lineage>
</organism>
<dbReference type="Proteomes" id="UP000323917">
    <property type="component" value="Chromosome"/>
</dbReference>
<dbReference type="EMBL" id="CP042913">
    <property type="protein sequence ID" value="QEG35133.1"/>
    <property type="molecule type" value="Genomic_DNA"/>
</dbReference>
<proteinExistence type="predicted"/>
<sequence>MSTDLWFLDDIRDAVNAPETADPDLVREASIAYNESCREANKRLRQVDKLLRDGLRSEAIQSAELEPPLLNHVADLDFPFLEEWQGMLAQWNLQLPPQLELDAAKRLNVAYAEIRPLEQLLRQHRLLALARAPLSARIEVLRKLTALDELNFSWQTDLADYERLRLRQIKSEAAEATLNGDLARLSELQAELNNAKWSSEVSPDLVKEIREGYRSLEHRDARQQLEELVPQLDQAYSEFDVPRAAELTTRWNEYAQLVSLSPQDPLAQRSGEAIEWVNEQLRTADRQREFEARLQSLETALERDDPKQKLESLLHKTQRFDLPIPEGLLTRVQDRIATQSAHSHRRGRLIGASIVASLIVIAVASFAYWRVQQQRETLLEHRTAFSELVDEESWTQAESYFSGLPQDFQEDAKIQSLHSQVAKGVSEEQSRAQAIAELLDYAESQSVENLDKAILDQIRELAETEDEKQRLANLEFKLRKYDQQQQVVRDKAFLAAVKKWSEKLAVLERNGSSDETETWSLLTKLQEDLASHSGVSSSLRNRGDVLENKLRTIIRQQSEADKERRLMNAVYKSAGRIDVFEKALADVVREQPDSLAASNARQVIGEKEAWLSVIKWDRFWSEVRPNWTTQTAMEATETLDLGNELEQQTLENVLSKEFEKRKPYLDKVVARKDINLAELKYSLVQNKFMYNLWMVVDKENTRFYCPEAPQEVGSGKELRFKYLIDSSNPPKSRALQASSVIWHGRAPQSDIAEESKNKLDQLPTENWDKTFYLLASNIREKLKQEHPLDAVLGLDLLRRVLQTGCDGSYQFQEAFEGVIEEIDNSGIDFSVAWYLPDDNDAQAARRDAQAVVAGFVGFDELVKSKKEFFRSNCLPPSYSLTWVAVLGRKQGSEWECYPLLPETSEGKLYIATTSGNKKAQLKQVARVNSGKVTWSIAKESLEPLGTPLFLRTELPVTASP</sequence>
<dbReference type="KEGG" id="bgok:Pr1d_24240"/>
<evidence type="ECO:0000313" key="2">
    <source>
        <dbReference type="EMBL" id="QEG35133.1"/>
    </source>
</evidence>
<dbReference type="RefSeq" id="WP_148073682.1">
    <property type="nucleotide sequence ID" value="NZ_CP042913.1"/>
</dbReference>
<reference evidence="2 3" key="1">
    <citation type="submission" date="2019-08" db="EMBL/GenBank/DDBJ databases">
        <title>Deep-cultivation of Planctomycetes and their phenomic and genomic characterization uncovers novel biology.</title>
        <authorList>
            <person name="Wiegand S."/>
            <person name="Jogler M."/>
            <person name="Boedeker C."/>
            <person name="Pinto D."/>
            <person name="Vollmers J."/>
            <person name="Rivas-Marin E."/>
            <person name="Kohn T."/>
            <person name="Peeters S.H."/>
            <person name="Heuer A."/>
            <person name="Rast P."/>
            <person name="Oberbeckmann S."/>
            <person name="Bunk B."/>
            <person name="Jeske O."/>
            <person name="Meyerdierks A."/>
            <person name="Storesund J.E."/>
            <person name="Kallscheuer N."/>
            <person name="Luecker S."/>
            <person name="Lage O.M."/>
            <person name="Pohl T."/>
            <person name="Merkel B.J."/>
            <person name="Hornburger P."/>
            <person name="Mueller R.-W."/>
            <person name="Bruemmer F."/>
            <person name="Labrenz M."/>
            <person name="Spormann A.M."/>
            <person name="Op den Camp H."/>
            <person name="Overmann J."/>
            <person name="Amann R."/>
            <person name="Jetten M.S.M."/>
            <person name="Mascher T."/>
            <person name="Medema M.H."/>
            <person name="Devos D.P."/>
            <person name="Kaster A.-K."/>
            <person name="Ovreas L."/>
            <person name="Rohde M."/>
            <person name="Galperin M.Y."/>
            <person name="Jogler C."/>
        </authorList>
    </citation>
    <scope>NUCLEOTIDE SEQUENCE [LARGE SCALE GENOMIC DNA]</scope>
    <source>
        <strain evidence="2 3">Pr1d</strain>
    </source>
</reference>
<dbReference type="AlphaFoldDB" id="A0A5B9QM98"/>
<evidence type="ECO:0000313" key="3">
    <source>
        <dbReference type="Proteomes" id="UP000323917"/>
    </source>
</evidence>
<gene>
    <name evidence="2" type="ORF">Pr1d_24240</name>
</gene>
<accession>A0A5B9QM98</accession>
<keyword evidence="1" id="KW-0175">Coiled coil</keyword>
<name>A0A5B9QM98_9BACT</name>
<feature type="coiled-coil region" evidence="1">
    <location>
        <begin position="447"/>
        <end position="484"/>
    </location>
</feature>
<protein>
    <submittedName>
        <fullName evidence="2">Uncharacterized protein</fullName>
    </submittedName>
</protein>
<keyword evidence="3" id="KW-1185">Reference proteome</keyword>
<dbReference type="OrthoDB" id="261911at2"/>
<evidence type="ECO:0000256" key="1">
    <source>
        <dbReference type="SAM" id="Coils"/>
    </source>
</evidence>